<evidence type="ECO:0000313" key="1">
    <source>
        <dbReference type="EMBL" id="EMI54572.1"/>
    </source>
</evidence>
<dbReference type="PANTHER" id="PTHR39673">
    <property type="entry name" value="TUNGSTEN FORMYLMETHANOFURAN DEHYDROGENASE, SUBUNIT C (FWDC)"/>
    <property type="match status" value="1"/>
</dbReference>
<dbReference type="GO" id="GO:0018493">
    <property type="term" value="F:formylmethanofuran dehydrogenase activity"/>
    <property type="evidence" value="ECO:0007669"/>
    <property type="project" value="UniProtKB-EC"/>
</dbReference>
<dbReference type="InterPro" id="IPR017550">
    <property type="entry name" value="Formylmethanofuran_DH_suC"/>
</dbReference>
<dbReference type="InterPro" id="IPR036485">
    <property type="entry name" value="Glu_synth_asu_C_sf"/>
</dbReference>
<keyword evidence="1" id="KW-0560">Oxidoreductase</keyword>
<dbReference type="SUPFAM" id="SSF69336">
    <property type="entry name" value="Alpha subunit of glutamate synthase, C-terminal domain"/>
    <property type="match status" value="1"/>
</dbReference>
<protein>
    <submittedName>
        <fullName evidence="1">Formylmethanofuran dehydrogenase subunit C domain protein</fullName>
        <ecNumber evidence="1">1.2.7.12</ecNumber>
    </submittedName>
</protein>
<gene>
    <name evidence="1" type="ORF">RSSM_04043</name>
</gene>
<comment type="caution">
    <text evidence="1">The sequence shown here is derived from an EMBL/GenBank/DDBJ whole genome shotgun (WGS) entry which is preliminary data.</text>
</comment>
<dbReference type="PANTHER" id="PTHR39673:SF5">
    <property type="entry name" value="TUNGSTEN-CONTAINING FORMYLMETHANOFURAN DEHYDROGENASE 2 SUBUNIT C"/>
    <property type="match status" value="1"/>
</dbReference>
<dbReference type="EC" id="1.2.7.12" evidence="1"/>
<dbReference type="Proteomes" id="UP000011885">
    <property type="component" value="Unassembled WGS sequence"/>
</dbReference>
<name>M5TZD5_9BACT</name>
<dbReference type="EMBL" id="ANOH01000274">
    <property type="protein sequence ID" value="EMI54572.1"/>
    <property type="molecule type" value="Genomic_DNA"/>
</dbReference>
<evidence type="ECO:0000313" key="2">
    <source>
        <dbReference type="Proteomes" id="UP000011885"/>
    </source>
</evidence>
<dbReference type="GO" id="GO:0046914">
    <property type="term" value="F:transition metal ion binding"/>
    <property type="evidence" value="ECO:0007669"/>
    <property type="project" value="InterPro"/>
</dbReference>
<organism evidence="1 2">
    <name type="scientific">Rhodopirellula sallentina SM41</name>
    <dbReference type="NCBI Taxonomy" id="1263870"/>
    <lineage>
        <taxon>Bacteria</taxon>
        <taxon>Pseudomonadati</taxon>
        <taxon>Planctomycetota</taxon>
        <taxon>Planctomycetia</taxon>
        <taxon>Pirellulales</taxon>
        <taxon>Pirellulaceae</taxon>
        <taxon>Rhodopirellula</taxon>
    </lineage>
</organism>
<dbReference type="RefSeq" id="WP_008682063.1">
    <property type="nucleotide sequence ID" value="NZ_ANOH01000274.1"/>
</dbReference>
<dbReference type="Gene3D" id="2.160.20.60">
    <property type="entry name" value="Glutamate synthase, alpha subunit, C-terminal domain"/>
    <property type="match status" value="1"/>
</dbReference>
<dbReference type="PATRIC" id="fig|1263870.3.peg.4281"/>
<proteinExistence type="predicted"/>
<dbReference type="GO" id="GO:0015948">
    <property type="term" value="P:methanogenesis"/>
    <property type="evidence" value="ECO:0007669"/>
    <property type="project" value="InterPro"/>
</dbReference>
<dbReference type="NCBIfam" id="TIGR03122">
    <property type="entry name" value="one_C_dehyd_C"/>
    <property type="match status" value="1"/>
</dbReference>
<sequence length="257" mass="27519">MMKTITLTRNQTCEEPIDVSSLRLDQLLPLSETEIAKVRLPSCRNVELGELFQVESRSSESAVPRLNLRGDCRGVHHLGHQHREGAIHVAGDIGNYCGDCMTGGTITVDGNAGDHLGGPTGTRSIGMNGGLLTVQGSVGDFAGHRMRRGEIRIAGNAGDSLAAWQVAGTVIVGGTVGRHLAYAMRRGTVVLGTPVQLTANRFTAAVEMKTPFQHLFFHRSDLANSLPDSNLADSTNTWLVSRGDRAVNGIGEIWQRG</sequence>
<accession>M5TZD5</accession>
<dbReference type="AlphaFoldDB" id="M5TZD5"/>
<keyword evidence="2" id="KW-1185">Reference proteome</keyword>
<reference evidence="1 2" key="1">
    <citation type="journal article" date="2013" name="Mar. Genomics">
        <title>Expression of sulfatases in Rhodopirellula baltica and the diversity of sulfatases in the genus Rhodopirellula.</title>
        <authorList>
            <person name="Wegner C.E."/>
            <person name="Richter-Heitmann T."/>
            <person name="Klindworth A."/>
            <person name="Klockow C."/>
            <person name="Richter M."/>
            <person name="Achstetter T."/>
            <person name="Glockner F.O."/>
            <person name="Harder J."/>
        </authorList>
    </citation>
    <scope>NUCLEOTIDE SEQUENCE [LARGE SCALE GENOMIC DNA]</scope>
    <source>
        <strain evidence="1 2">SM41</strain>
    </source>
</reference>